<gene>
    <name evidence="1" type="ORF">Psal009_00310</name>
</gene>
<dbReference type="GeneID" id="66739510"/>
<dbReference type="Proteomes" id="UP000422232">
    <property type="component" value="Chromosome"/>
</dbReference>
<dbReference type="RefSeq" id="WP_016211026.1">
    <property type="nucleotide sequence ID" value="NZ_CP012413.1"/>
</dbReference>
<dbReference type="SUPFAM" id="SSF53850">
    <property type="entry name" value="Periplasmic binding protein-like II"/>
    <property type="match status" value="1"/>
</dbReference>
<accession>A0A9Q5YI84</accession>
<proteinExistence type="predicted"/>
<dbReference type="PANTHER" id="PTHR38834:SF3">
    <property type="entry name" value="SOLUTE-BINDING PROTEIN FAMILY 3_N-TERMINAL DOMAIN-CONTAINING PROTEIN"/>
    <property type="match status" value="1"/>
</dbReference>
<sequence length="134" mass="15355">MLKLKTALVTFTILFNINSFAKLEKVTLTTGEWQPFVSQTLAENGIAAKIVTAAFAAVGIRVKYQWLPWKRAYNSALEGKTDGSFPWSKVTQREKNFLYSQPLIVSKTVFYHLKSKPFTWSHYSDLRAHLTHRS</sequence>
<keyword evidence="2" id="KW-1185">Reference proteome</keyword>
<protein>
    <submittedName>
        <fullName evidence="1">Uncharacterized protein</fullName>
    </submittedName>
</protein>
<organism evidence="1 2">
    <name type="scientific">Piscirickettsia salmonis</name>
    <dbReference type="NCBI Taxonomy" id="1238"/>
    <lineage>
        <taxon>Bacteria</taxon>
        <taxon>Pseudomonadati</taxon>
        <taxon>Pseudomonadota</taxon>
        <taxon>Gammaproteobacteria</taxon>
        <taxon>Thiotrichales</taxon>
        <taxon>Piscirickettsiaceae</taxon>
        <taxon>Piscirickettsia</taxon>
    </lineage>
</organism>
<dbReference type="PANTHER" id="PTHR38834">
    <property type="entry name" value="PERIPLASMIC SUBSTRATE BINDING PROTEIN FAMILY 3"/>
    <property type="match status" value="1"/>
</dbReference>
<dbReference type="EMBL" id="CP038908">
    <property type="protein sequence ID" value="QGO04443.1"/>
    <property type="molecule type" value="Genomic_DNA"/>
</dbReference>
<dbReference type="Gene3D" id="3.40.190.10">
    <property type="entry name" value="Periplasmic binding protein-like II"/>
    <property type="match status" value="1"/>
</dbReference>
<reference evidence="1 2" key="1">
    <citation type="submission" date="2019-04" db="EMBL/GenBank/DDBJ databases">
        <title>Complete genome sequencing of Piscirickettsia salmonis strain Psal-009.</title>
        <authorList>
            <person name="Schober I."/>
            <person name="Bunk B."/>
            <person name="Sproer C."/>
            <person name="Carril G.P."/>
            <person name="Riedel T."/>
            <person name="Flores-Herrera P.A."/>
            <person name="Nourdin-Galindo G."/>
            <person name="Marshall S.H."/>
            <person name="Overmann J."/>
        </authorList>
    </citation>
    <scope>NUCLEOTIDE SEQUENCE [LARGE SCALE GENOMIC DNA]</scope>
    <source>
        <strain evidence="1 2">Psal-009</strain>
    </source>
</reference>
<name>A0A9Q5YI84_PISSA</name>
<dbReference type="AlphaFoldDB" id="A0A9Q5YI84"/>
<evidence type="ECO:0000313" key="1">
    <source>
        <dbReference type="EMBL" id="QGO04443.1"/>
    </source>
</evidence>
<evidence type="ECO:0000313" key="2">
    <source>
        <dbReference type="Proteomes" id="UP000422232"/>
    </source>
</evidence>